<feature type="transmembrane region" description="Helical" evidence="1">
    <location>
        <begin position="123"/>
        <end position="141"/>
    </location>
</feature>
<organism evidence="2 3">
    <name type="scientific">Mesobacillus campisalis</name>
    <dbReference type="NCBI Taxonomy" id="1408103"/>
    <lineage>
        <taxon>Bacteria</taxon>
        <taxon>Bacillati</taxon>
        <taxon>Bacillota</taxon>
        <taxon>Bacilli</taxon>
        <taxon>Bacillales</taxon>
        <taxon>Bacillaceae</taxon>
        <taxon>Mesobacillus</taxon>
    </lineage>
</organism>
<name>A0A0M2SPE6_9BACI</name>
<keyword evidence="3" id="KW-1185">Reference proteome</keyword>
<dbReference type="AlphaFoldDB" id="A0A0M2SPE6"/>
<dbReference type="EMBL" id="LAYY01000041">
    <property type="protein sequence ID" value="KKK36123.1"/>
    <property type="molecule type" value="Genomic_DNA"/>
</dbReference>
<feature type="transmembrane region" description="Helical" evidence="1">
    <location>
        <begin position="95"/>
        <end position="117"/>
    </location>
</feature>
<evidence type="ECO:0000313" key="3">
    <source>
        <dbReference type="Proteomes" id="UP000034166"/>
    </source>
</evidence>
<dbReference type="OrthoDB" id="2851062at2"/>
<comment type="caution">
    <text evidence="2">The sequence shown here is derived from an EMBL/GenBank/DDBJ whole genome shotgun (WGS) entry which is preliminary data.</text>
</comment>
<dbReference type="Proteomes" id="UP000034166">
    <property type="component" value="Unassembled WGS sequence"/>
</dbReference>
<keyword evidence="1" id="KW-0812">Transmembrane</keyword>
<gene>
    <name evidence="2" type="ORF">WQ57_21185</name>
</gene>
<keyword evidence="1" id="KW-1133">Transmembrane helix</keyword>
<dbReference type="RefSeq" id="WP_046525736.1">
    <property type="nucleotide sequence ID" value="NZ_LAYY01000041.1"/>
</dbReference>
<protein>
    <submittedName>
        <fullName evidence="2">Uncharacterized protein</fullName>
    </submittedName>
</protein>
<sequence length="151" mass="18147">MVKLFIVTVILVLLIALKMPRKRTRHELLATIQFALLMNFVTDLYLDLKYKLYWYFDKEQIEWLYLAVALGEIAVLVIIFNYFPLKSNAIKKFIYILGWTCILVLLELYAVYIRVLHYGEWNIIYSAVVYFISMYILYFVLDYTADRRETQ</sequence>
<dbReference type="PATRIC" id="fig|1408103.3.peg.4658"/>
<dbReference type="NCBIfam" id="NF041644">
    <property type="entry name" value="CBO0543_fam"/>
    <property type="match status" value="1"/>
</dbReference>
<evidence type="ECO:0000256" key="1">
    <source>
        <dbReference type="SAM" id="Phobius"/>
    </source>
</evidence>
<keyword evidence="1" id="KW-0472">Membrane</keyword>
<accession>A0A0M2SPE6</accession>
<evidence type="ECO:0000313" key="2">
    <source>
        <dbReference type="EMBL" id="KKK36123.1"/>
    </source>
</evidence>
<proteinExistence type="predicted"/>
<reference evidence="2 3" key="1">
    <citation type="submission" date="2015-04" db="EMBL/GenBank/DDBJ databases">
        <title>Taxonomic description and genome sequence of Bacillus campisalis sp. nov., a novel member of the genus Bacillus isolated from solar saltern.</title>
        <authorList>
            <person name="Mathan Kumar R."/>
            <person name="Kaur G."/>
            <person name="Kumar A."/>
            <person name="Singh N.K."/>
            <person name="Kaur N."/>
            <person name="Kumar N."/>
            <person name="Mayilraj S."/>
        </authorList>
    </citation>
    <scope>NUCLEOTIDE SEQUENCE [LARGE SCALE GENOMIC DNA]</scope>
    <source>
        <strain evidence="2 3">SA2-6</strain>
    </source>
</reference>
<dbReference type="InterPro" id="IPR048147">
    <property type="entry name" value="CBO0543-like"/>
</dbReference>
<feature type="transmembrane region" description="Helical" evidence="1">
    <location>
        <begin position="63"/>
        <end position="83"/>
    </location>
</feature>